<name>B3FJD6_BP201</name>
<organism evidence="1 2">
    <name type="scientific">Pseudomonas phage 201phi2-1</name>
    <name type="common">Pseudomonas chlororaphis phage 201phi2-1</name>
    <dbReference type="NCBI Taxonomy" id="198110"/>
    <lineage>
        <taxon>Viruses</taxon>
        <taxon>Duplodnaviria</taxon>
        <taxon>Heunggongvirae</taxon>
        <taxon>Uroviricota</taxon>
        <taxon>Caudoviricetes</taxon>
        <taxon>Chimalliviridae</taxon>
        <taxon>Serwervirus</taxon>
        <taxon>Serwervirus 201phi21</taxon>
    </lineage>
</organism>
<evidence type="ECO:0000313" key="2">
    <source>
        <dbReference type="Proteomes" id="UP000002421"/>
    </source>
</evidence>
<dbReference type="RefSeq" id="YP_001956997.1">
    <property type="nucleotide sequence ID" value="NC_010821.1"/>
</dbReference>
<gene>
    <name evidence="1" type="ORF">201phi2-1p275</name>
</gene>
<accession>B3FJD6</accession>
<dbReference type="EMBL" id="EU197055">
    <property type="protein sequence ID" value="ABY63102.1"/>
    <property type="molecule type" value="Genomic_DNA"/>
</dbReference>
<dbReference type="OrthoDB" id="2393at10239"/>
<dbReference type="KEGG" id="vg:6372625"/>
<keyword evidence="2" id="KW-1185">Reference proteome</keyword>
<proteinExistence type="predicted"/>
<dbReference type="Proteomes" id="UP000002421">
    <property type="component" value="Segment"/>
</dbReference>
<evidence type="ECO:0000313" key="1">
    <source>
        <dbReference type="EMBL" id="ABY63102.1"/>
    </source>
</evidence>
<dbReference type="SUPFAM" id="SSF64484">
    <property type="entry name" value="beta and beta-prime subunits of DNA dependent RNA-polymerase"/>
    <property type="match status" value="1"/>
</dbReference>
<sequence length="550" mass="62678">MKKALLPFNISLLIPTQQQLAMLGQVTSHEIFEGLGGNFHEKGLFSVEIFGRIGSNDRESRFGYIDLGLPVIHPVIYRNILKLKSFYEQIILGKAFAIFDRNLRDFVPSNELEGQTGYTFFFDNWKNVDFQSTGSGIRLNRLQLIEKYKPNCILKQFLVAPAAYREVEIDAFGRTTMDEVNEMYRRLLMQARDVPEYFGPNDDMSIYDRKRVALQNTVLEIYLHYEKLLSGKGGFIQANWASRKVFNGTRNVISSLDTNAADLDLPNRPKFKDVAIGLYQGAVSVKPKTIFGLRNSVLSGIFDTLTQQVELIDKKTLKLVPVDIGVDTIDRWGTPDGLEKVINELKVVDQRSRAIEIEGHYLALVYLGPDKTFKVFRDISEFPKHLDKANIRPLTYSELVYLAGLSMWNTTVGFVTRYPIENYNSSIPCRMYLKTTVKGEMRYPLGWDWERDDTLPVALEYPVFELNKPAQWHDSISLPPATLAPLTADFDGDTTSWIACYSEESIAECNKFFKSRLAYIRAGGGIAFSLNIHTLNLTLRYMTGDPIPRK</sequence>
<protein>
    <submittedName>
        <fullName evidence="1">Hypothetical RNA polymerase beta' subunit</fullName>
    </submittedName>
</protein>
<organismHost>
    <name type="scientific">Pseudomonas chlororaphis</name>
    <dbReference type="NCBI Taxonomy" id="587753"/>
</organismHost>
<reference evidence="1 2" key="1">
    <citation type="journal article" date="2008" name="Virology">
        <title>Characterization of Pseudomonas chlororaphis myovirus 201varphi2-1 via genomic sequencing, mass spectrometry, and electron microscopy.</title>
        <authorList>
            <person name="Thomas J.A."/>
            <person name="Rolando M.R."/>
            <person name="Carroll C.A."/>
            <person name="Shen P.S."/>
            <person name="Belnap D.M."/>
            <person name="Weintraub S.T."/>
            <person name="Serwer P."/>
            <person name="Hardies S.C."/>
        </authorList>
    </citation>
    <scope>NUCLEOTIDE SEQUENCE</scope>
</reference>